<evidence type="ECO:0000313" key="2">
    <source>
        <dbReference type="Proteomes" id="UP001172778"/>
    </source>
</evidence>
<evidence type="ECO:0000313" key="1">
    <source>
        <dbReference type="EMBL" id="MDK2126536.1"/>
    </source>
</evidence>
<name>A0ABT7E2K2_9NEIS</name>
<reference evidence="1" key="1">
    <citation type="submission" date="2023-03" db="EMBL/GenBank/DDBJ databases">
        <title>Chitinimonas shenzhenensis gen. nov., sp. nov., a novel member of family Burkholderiaceae isolated from activated sludge collected in Shen Zhen, China.</title>
        <authorList>
            <person name="Wang X."/>
        </authorList>
    </citation>
    <scope>NUCLEOTIDE SEQUENCE</scope>
    <source>
        <strain evidence="1">DQS-5</strain>
    </source>
</reference>
<protein>
    <submittedName>
        <fullName evidence="1">Uncharacterized protein</fullName>
    </submittedName>
</protein>
<dbReference type="Proteomes" id="UP001172778">
    <property type="component" value="Unassembled WGS sequence"/>
</dbReference>
<dbReference type="EMBL" id="JARRAF010000040">
    <property type="protein sequence ID" value="MDK2126536.1"/>
    <property type="molecule type" value="Genomic_DNA"/>
</dbReference>
<organism evidence="1 2">
    <name type="scientific">Parachitinimonas caeni</name>
    <dbReference type="NCBI Taxonomy" id="3031301"/>
    <lineage>
        <taxon>Bacteria</taxon>
        <taxon>Pseudomonadati</taxon>
        <taxon>Pseudomonadota</taxon>
        <taxon>Betaproteobacteria</taxon>
        <taxon>Neisseriales</taxon>
        <taxon>Chitinibacteraceae</taxon>
        <taxon>Parachitinimonas</taxon>
    </lineage>
</organism>
<gene>
    <name evidence="1" type="ORF">PZA18_21060</name>
</gene>
<dbReference type="RefSeq" id="WP_284102854.1">
    <property type="nucleotide sequence ID" value="NZ_JARRAF010000040.1"/>
</dbReference>
<proteinExistence type="predicted"/>
<comment type="caution">
    <text evidence="1">The sequence shown here is derived from an EMBL/GenBank/DDBJ whole genome shotgun (WGS) entry which is preliminary data.</text>
</comment>
<accession>A0ABT7E2K2</accession>
<sequence>MSVQLRSADGSEISLAGRYWSFFLCLAKTCEWKPAGTKKPEKWGFFKRWDGNYESSDGQQVTDSDAREFSDALNRCYYSKHCFDIMAAVAEEIESQIEAEFGQEIPAHLRINTSSLRDALGALMAMSHKGGFRIF</sequence>
<keyword evidence="2" id="KW-1185">Reference proteome</keyword>